<sequence>MTAVRRFYGEHPAHALVLMLSFVPAALALRELLNERTLDVAGWFAAGAVLHDGLLLPVYVLLDVALVTLWRRRPGRVAWLNFVRIPLAVSGILLLMFSPLILRQAESYEYKTGRPIDEFVGRWLLVTAILAAISALWYAVRVAFVRRAAST</sequence>
<feature type="transmembrane region" description="Helical" evidence="1">
    <location>
        <begin position="41"/>
        <end position="70"/>
    </location>
</feature>
<feature type="transmembrane region" description="Helical" evidence="1">
    <location>
        <begin position="12"/>
        <end position="29"/>
    </location>
</feature>
<keyword evidence="1" id="KW-0472">Membrane</keyword>
<keyword evidence="1" id="KW-1133">Transmembrane helix</keyword>
<evidence type="ECO:0000313" key="3">
    <source>
        <dbReference type="Proteomes" id="UP001500957"/>
    </source>
</evidence>
<gene>
    <name evidence="2" type="ORF">GCM10009547_06230</name>
</gene>
<protein>
    <recommendedName>
        <fullName evidence="4">Transmembrane protein</fullName>
    </recommendedName>
</protein>
<keyword evidence="3" id="KW-1185">Reference proteome</keyword>
<feature type="transmembrane region" description="Helical" evidence="1">
    <location>
        <begin position="122"/>
        <end position="140"/>
    </location>
</feature>
<evidence type="ECO:0000256" key="1">
    <source>
        <dbReference type="SAM" id="Phobius"/>
    </source>
</evidence>
<comment type="caution">
    <text evidence="2">The sequence shown here is derived from an EMBL/GenBank/DDBJ whole genome shotgun (WGS) entry which is preliminary data.</text>
</comment>
<feature type="transmembrane region" description="Helical" evidence="1">
    <location>
        <begin position="82"/>
        <end position="102"/>
    </location>
</feature>
<evidence type="ECO:0008006" key="4">
    <source>
        <dbReference type="Google" id="ProtNLM"/>
    </source>
</evidence>
<dbReference type="Proteomes" id="UP001500957">
    <property type="component" value="Unassembled WGS sequence"/>
</dbReference>
<reference evidence="2 3" key="1">
    <citation type="journal article" date="2019" name="Int. J. Syst. Evol. Microbiol.">
        <title>The Global Catalogue of Microorganisms (GCM) 10K type strain sequencing project: providing services to taxonomists for standard genome sequencing and annotation.</title>
        <authorList>
            <consortium name="The Broad Institute Genomics Platform"/>
            <consortium name="The Broad Institute Genome Sequencing Center for Infectious Disease"/>
            <person name="Wu L."/>
            <person name="Ma J."/>
        </authorList>
    </citation>
    <scope>NUCLEOTIDE SEQUENCE [LARGE SCALE GENOMIC DNA]</scope>
    <source>
        <strain evidence="2 3">JCM 10671</strain>
    </source>
</reference>
<proteinExistence type="predicted"/>
<name>A0ABN1G9S4_9ACTN</name>
<dbReference type="RefSeq" id="WP_344601496.1">
    <property type="nucleotide sequence ID" value="NZ_BAAAHE010000007.1"/>
</dbReference>
<dbReference type="EMBL" id="BAAAHE010000007">
    <property type="protein sequence ID" value="GAA0607058.1"/>
    <property type="molecule type" value="Genomic_DNA"/>
</dbReference>
<organism evidence="2 3">
    <name type="scientific">Sporichthya brevicatena</name>
    <dbReference type="NCBI Taxonomy" id="171442"/>
    <lineage>
        <taxon>Bacteria</taxon>
        <taxon>Bacillati</taxon>
        <taxon>Actinomycetota</taxon>
        <taxon>Actinomycetes</taxon>
        <taxon>Sporichthyales</taxon>
        <taxon>Sporichthyaceae</taxon>
        <taxon>Sporichthya</taxon>
    </lineage>
</organism>
<accession>A0ABN1G9S4</accession>
<evidence type="ECO:0000313" key="2">
    <source>
        <dbReference type="EMBL" id="GAA0607058.1"/>
    </source>
</evidence>
<keyword evidence="1" id="KW-0812">Transmembrane</keyword>